<organism evidence="1 2">
    <name type="scientific">Paraglaciecola psychrophila 170</name>
    <dbReference type="NCBI Taxonomy" id="1129794"/>
    <lineage>
        <taxon>Bacteria</taxon>
        <taxon>Pseudomonadati</taxon>
        <taxon>Pseudomonadota</taxon>
        <taxon>Gammaproteobacteria</taxon>
        <taxon>Alteromonadales</taxon>
        <taxon>Alteromonadaceae</taxon>
        <taxon>Paraglaciecola</taxon>
    </lineage>
</organism>
<dbReference type="AlphaFoldDB" id="M4RWH3"/>
<reference evidence="1 2" key="1">
    <citation type="journal article" date="2013" name="Genome Announc.">
        <title>Complete Genome Sequence of Glaciecola psychrophila Strain 170T.</title>
        <authorList>
            <person name="Yin J."/>
            <person name="Chen J."/>
            <person name="Liu G."/>
            <person name="Yu Y."/>
            <person name="Song L."/>
            <person name="Wang X."/>
            <person name="Qu X."/>
        </authorList>
    </citation>
    <scope>NUCLEOTIDE SEQUENCE [LARGE SCALE GENOMIC DNA]</scope>
    <source>
        <strain evidence="1 2">170</strain>
    </source>
</reference>
<dbReference type="HOGENOM" id="CLU_3314125_0_0_6"/>
<dbReference type="EMBL" id="CP003837">
    <property type="protein sequence ID" value="AGH46579.1"/>
    <property type="molecule type" value="Genomic_DNA"/>
</dbReference>
<sequence>MSLMQITDKGEVNIKILVSEVTGIELVKYEMMSARESKR</sequence>
<dbReference type="PATRIC" id="fig|1129794.4.peg.4459"/>
<gene>
    <name evidence="1" type="ORF">C427_4477</name>
</gene>
<dbReference type="Proteomes" id="UP000011864">
    <property type="component" value="Chromosome"/>
</dbReference>
<keyword evidence="2" id="KW-1185">Reference proteome</keyword>
<name>M4RWH3_9ALTE</name>
<proteinExistence type="predicted"/>
<accession>M4RWH3</accession>
<evidence type="ECO:0000313" key="1">
    <source>
        <dbReference type="EMBL" id="AGH46579.1"/>
    </source>
</evidence>
<dbReference type="KEGG" id="gps:C427_4477"/>
<dbReference type="STRING" id="1129794.C427_4477"/>
<protein>
    <submittedName>
        <fullName evidence="1">Uncharacterized protein</fullName>
    </submittedName>
</protein>
<evidence type="ECO:0000313" key="2">
    <source>
        <dbReference type="Proteomes" id="UP000011864"/>
    </source>
</evidence>